<sequence>MYNPIVYLSEAFLMHLLNQIPISPLDDFILLPFEI</sequence>
<evidence type="ECO:0000313" key="1">
    <source>
        <dbReference type="EMBL" id="DAF61441.1"/>
    </source>
</evidence>
<reference evidence="1" key="1">
    <citation type="journal article" date="2021" name="Proc. Natl. Acad. Sci. U.S.A.">
        <title>A Catalog of Tens of Thousands of Viruses from Human Metagenomes Reveals Hidden Associations with Chronic Diseases.</title>
        <authorList>
            <person name="Tisza M.J."/>
            <person name="Buck C.B."/>
        </authorList>
    </citation>
    <scope>NUCLEOTIDE SEQUENCE</scope>
    <source>
        <strain evidence="1">Ct3pM2</strain>
    </source>
</reference>
<organism evidence="1">
    <name type="scientific">Myoviridae sp. ct3pM2</name>
    <dbReference type="NCBI Taxonomy" id="2827658"/>
    <lineage>
        <taxon>Viruses</taxon>
        <taxon>Duplodnaviria</taxon>
        <taxon>Heunggongvirae</taxon>
        <taxon>Uroviricota</taxon>
        <taxon>Caudoviricetes</taxon>
    </lineage>
</organism>
<proteinExistence type="predicted"/>
<accession>A0A8S5TDU4</accession>
<protein>
    <submittedName>
        <fullName evidence="1">Uncharacterized protein</fullName>
    </submittedName>
</protein>
<dbReference type="EMBL" id="BK032811">
    <property type="protein sequence ID" value="DAF61441.1"/>
    <property type="molecule type" value="Genomic_DNA"/>
</dbReference>
<name>A0A8S5TDU4_9CAUD</name>